<keyword evidence="4" id="KW-0472">Membrane</keyword>
<keyword evidence="2" id="KW-0689">Ribosomal protein</keyword>
<evidence type="ECO:0000313" key="6">
    <source>
        <dbReference type="Proteomes" id="UP001279734"/>
    </source>
</evidence>
<comment type="similarity">
    <text evidence="1">Belongs to the bacterial ribosomal protein bL34 family.</text>
</comment>
<keyword evidence="6" id="KW-1185">Reference proteome</keyword>
<dbReference type="GO" id="GO:0003735">
    <property type="term" value="F:structural constituent of ribosome"/>
    <property type="evidence" value="ECO:0007669"/>
    <property type="project" value="InterPro"/>
</dbReference>
<name>A0AAD3XV86_NEPGR</name>
<gene>
    <name evidence="5" type="ORF">Nepgr_019436</name>
</gene>
<feature type="transmembrane region" description="Helical" evidence="4">
    <location>
        <begin position="168"/>
        <end position="198"/>
    </location>
</feature>
<protein>
    <submittedName>
        <fullName evidence="5">Uncharacterized protein</fullName>
    </submittedName>
</protein>
<dbReference type="PANTHER" id="PTHR14503:SF12">
    <property type="entry name" value="RIBOSOMAL PROTEIN L34"/>
    <property type="match status" value="1"/>
</dbReference>
<evidence type="ECO:0000256" key="1">
    <source>
        <dbReference type="ARBA" id="ARBA00010111"/>
    </source>
</evidence>
<evidence type="ECO:0000256" key="2">
    <source>
        <dbReference type="ARBA" id="ARBA00022980"/>
    </source>
</evidence>
<dbReference type="Pfam" id="PF00468">
    <property type="entry name" value="Ribosomal_L34"/>
    <property type="match status" value="1"/>
</dbReference>
<keyword evidence="4" id="KW-0812">Transmembrane</keyword>
<dbReference type="InterPro" id="IPR000271">
    <property type="entry name" value="Ribosomal_bL34"/>
</dbReference>
<dbReference type="InterPro" id="IPR020939">
    <property type="entry name" value="Ribosomal_bL34_CS"/>
</dbReference>
<keyword evidence="3" id="KW-0687">Ribonucleoprotein</keyword>
<reference evidence="5" key="1">
    <citation type="submission" date="2023-05" db="EMBL/GenBank/DDBJ databases">
        <title>Nepenthes gracilis genome sequencing.</title>
        <authorList>
            <person name="Fukushima K."/>
        </authorList>
    </citation>
    <scope>NUCLEOTIDE SEQUENCE</scope>
    <source>
        <strain evidence="5">SING2019-196</strain>
    </source>
</reference>
<evidence type="ECO:0000256" key="4">
    <source>
        <dbReference type="SAM" id="Phobius"/>
    </source>
</evidence>
<organism evidence="5 6">
    <name type="scientific">Nepenthes gracilis</name>
    <name type="common">Slender pitcher plant</name>
    <dbReference type="NCBI Taxonomy" id="150966"/>
    <lineage>
        <taxon>Eukaryota</taxon>
        <taxon>Viridiplantae</taxon>
        <taxon>Streptophyta</taxon>
        <taxon>Embryophyta</taxon>
        <taxon>Tracheophyta</taxon>
        <taxon>Spermatophyta</taxon>
        <taxon>Magnoliopsida</taxon>
        <taxon>eudicotyledons</taxon>
        <taxon>Gunneridae</taxon>
        <taxon>Pentapetalae</taxon>
        <taxon>Caryophyllales</taxon>
        <taxon>Nepenthaceae</taxon>
        <taxon>Nepenthes</taxon>
    </lineage>
</organism>
<comment type="caution">
    <text evidence="5">The sequence shown here is derived from an EMBL/GenBank/DDBJ whole genome shotgun (WGS) entry which is preliminary data.</text>
</comment>
<dbReference type="AlphaFoldDB" id="A0AAD3XV86"/>
<proteinExistence type="inferred from homology"/>
<sequence>MASKTLLRSGGSLFPRIMDQALTQIASNSNAETLVSRTVDITKKLLSSASGALSTQNLPRKDSVVAKNLSFESYFYPCAISPVRFFLPDGKGKGLDEKSFEILTRVNAEGLWNPCGQPSLEFFLPDGNDSSEPMILFPKRTYQPSTIRRKRTHGFFARKATKDSQLTLVMLLSMLVLATVLKVAGASDLVALLVFIVVPL</sequence>
<dbReference type="GO" id="GO:0005762">
    <property type="term" value="C:mitochondrial large ribosomal subunit"/>
    <property type="evidence" value="ECO:0007669"/>
    <property type="project" value="TreeGrafter"/>
</dbReference>
<dbReference type="EMBL" id="BSYO01000018">
    <property type="protein sequence ID" value="GMH17595.1"/>
    <property type="molecule type" value="Genomic_DNA"/>
</dbReference>
<dbReference type="Gene3D" id="1.10.287.3980">
    <property type="match status" value="1"/>
</dbReference>
<dbReference type="Proteomes" id="UP001279734">
    <property type="component" value="Unassembled WGS sequence"/>
</dbReference>
<keyword evidence="4" id="KW-1133">Transmembrane helix</keyword>
<evidence type="ECO:0000313" key="5">
    <source>
        <dbReference type="EMBL" id="GMH17595.1"/>
    </source>
</evidence>
<dbReference type="GO" id="GO:0006412">
    <property type="term" value="P:translation"/>
    <property type="evidence" value="ECO:0007669"/>
    <property type="project" value="InterPro"/>
</dbReference>
<accession>A0AAD3XV86</accession>
<evidence type="ECO:0000256" key="3">
    <source>
        <dbReference type="ARBA" id="ARBA00023274"/>
    </source>
</evidence>
<dbReference type="PANTHER" id="PTHR14503">
    <property type="entry name" value="MITOCHONDRIAL RIBOSOMAL PROTEIN 34 FAMILY MEMBER"/>
    <property type="match status" value="1"/>
</dbReference>
<dbReference type="PROSITE" id="PS00784">
    <property type="entry name" value="RIBOSOMAL_L34"/>
    <property type="match status" value="1"/>
</dbReference>